<evidence type="ECO:0000313" key="24">
    <source>
        <dbReference type="Proteomes" id="UP000515145"/>
    </source>
</evidence>
<feature type="compositionally biased region" description="Low complexity" evidence="22">
    <location>
        <begin position="1089"/>
        <end position="1172"/>
    </location>
</feature>
<evidence type="ECO:0000256" key="2">
    <source>
        <dbReference type="ARBA" id="ARBA00004286"/>
    </source>
</evidence>
<dbReference type="InterPro" id="IPR002909">
    <property type="entry name" value="IPT_dom"/>
</dbReference>
<evidence type="ECO:0000256" key="12">
    <source>
        <dbReference type="ARBA" id="ARBA00023015"/>
    </source>
</evidence>
<reference evidence="25" key="1">
    <citation type="submission" date="2025-08" db="UniProtKB">
        <authorList>
            <consortium name="RefSeq"/>
        </authorList>
    </citation>
    <scope>IDENTIFICATION</scope>
</reference>
<keyword evidence="7" id="KW-0597">Phosphoprotein</keyword>
<dbReference type="SUPFAM" id="SSF49417">
    <property type="entry name" value="p53-like transcription factors"/>
    <property type="match status" value="1"/>
</dbReference>
<dbReference type="GO" id="GO:0005667">
    <property type="term" value="C:transcription regulator complex"/>
    <property type="evidence" value="ECO:0007669"/>
    <property type="project" value="TreeGrafter"/>
</dbReference>
<feature type="compositionally biased region" description="Polar residues" evidence="22">
    <location>
        <begin position="37"/>
        <end position="52"/>
    </location>
</feature>
<dbReference type="RefSeq" id="XP_028263337.1">
    <property type="nucleotide sequence ID" value="XM_028407536.1"/>
</dbReference>
<accession>A0A6P7IK24</accession>
<keyword evidence="11" id="KW-0007">Acetylation</keyword>
<evidence type="ECO:0000256" key="17">
    <source>
        <dbReference type="ARBA" id="ARBA00055141"/>
    </source>
</evidence>
<evidence type="ECO:0000256" key="8">
    <source>
        <dbReference type="ARBA" id="ARBA00022763"/>
    </source>
</evidence>
<keyword evidence="9" id="KW-0013">ADP-ribosylation</keyword>
<feature type="compositionally biased region" description="Polar residues" evidence="22">
    <location>
        <begin position="1173"/>
        <end position="1192"/>
    </location>
</feature>
<dbReference type="PROSITE" id="PS50254">
    <property type="entry name" value="REL_2"/>
    <property type="match status" value="1"/>
</dbReference>
<proteinExistence type="predicted"/>
<evidence type="ECO:0000256" key="22">
    <source>
        <dbReference type="SAM" id="MobiDB-lite"/>
    </source>
</evidence>
<feature type="region of interest" description="Disordered" evidence="22">
    <location>
        <begin position="1427"/>
        <end position="1447"/>
    </location>
</feature>
<evidence type="ECO:0000256" key="1">
    <source>
        <dbReference type="ARBA" id="ARBA00004123"/>
    </source>
</evidence>
<evidence type="ECO:0000256" key="18">
    <source>
        <dbReference type="ARBA" id="ARBA00065799"/>
    </source>
</evidence>
<feature type="compositionally biased region" description="Low complexity" evidence="22">
    <location>
        <begin position="1193"/>
        <end position="1232"/>
    </location>
</feature>
<dbReference type="PANTHER" id="PTHR12533">
    <property type="entry name" value="NFAT"/>
    <property type="match status" value="1"/>
</dbReference>
<dbReference type="FunFam" id="2.60.40.10:FF:000174">
    <property type="entry name" value="Nuclear factor of activated T-cells 5, tonicity-responsive"/>
    <property type="match status" value="1"/>
</dbReference>
<evidence type="ECO:0000256" key="11">
    <source>
        <dbReference type="ARBA" id="ARBA00022990"/>
    </source>
</evidence>
<evidence type="ECO:0000256" key="21">
    <source>
        <dbReference type="SAM" id="Coils"/>
    </source>
</evidence>
<keyword evidence="21" id="KW-0175">Coiled coil</keyword>
<keyword evidence="10" id="KW-0832">Ubl conjugation</keyword>
<feature type="compositionally biased region" description="Polar residues" evidence="22">
    <location>
        <begin position="1042"/>
        <end position="1054"/>
    </location>
</feature>
<feature type="region of interest" description="Disordered" evidence="22">
    <location>
        <begin position="1089"/>
        <end position="1254"/>
    </location>
</feature>
<dbReference type="GO" id="GO:0005694">
    <property type="term" value="C:chromosome"/>
    <property type="evidence" value="ECO:0007669"/>
    <property type="project" value="UniProtKB-SubCell"/>
</dbReference>
<feature type="domain" description="RHD" evidence="23">
    <location>
        <begin position="274"/>
        <end position="443"/>
    </location>
</feature>
<dbReference type="GO" id="GO:0005737">
    <property type="term" value="C:cytoplasm"/>
    <property type="evidence" value="ECO:0007669"/>
    <property type="project" value="UniProtKB-SubCell"/>
</dbReference>
<feature type="compositionally biased region" description="Low complexity" evidence="22">
    <location>
        <begin position="63"/>
        <end position="85"/>
    </location>
</feature>
<dbReference type="Gene3D" id="2.60.40.10">
    <property type="entry name" value="Immunoglobulins"/>
    <property type="match status" value="1"/>
</dbReference>
<gene>
    <name evidence="25" type="primary">LOC114437107</name>
</gene>
<dbReference type="InterPro" id="IPR008967">
    <property type="entry name" value="p53-like_TF_DNA-bd_sf"/>
</dbReference>
<dbReference type="GO" id="GO:0045944">
    <property type="term" value="P:positive regulation of transcription by RNA polymerase II"/>
    <property type="evidence" value="ECO:0007669"/>
    <property type="project" value="UniProtKB-ARBA"/>
</dbReference>
<comment type="subunit">
    <text evidence="18">Homodimer when bound to DNA, completely encircles its DNA target. Interacts with CIDEC; this interaction is direct and retains NFAT5 in the cytoplasm. Does not bind with Fos and Jun transcription factors. Interacts with DDX5 and DDX17; this interaction leads to DDX5/DDX17 recruitment to LNC2 and S100A4 promoters and NFAT5-mediated DDX5/DDX17-enhanced transactivation.</text>
</comment>
<sequence>MPSDFISLLSSDIDLNSPKSLYSKESVYDLLPKELQLQPSSTQTDSPTMSQKSGGEAGPPPSAALASDANSSTSSPSASSSLAMGVPCSGPSTSSSDHLKVGQHLHSSGGDGAGASEMQGMEGAVSAPSRGNSGTNAAAGDIGSGALSGLGVQQPQNTPSKRRPVLSISPPPEDLLDDSQMSCQDEPTVPGAQGADSEHSSSMWADDSVSDFSLISSISYNDNTDVPSKSRKRTKAKAPHFVLSQLGTDKTSPMASSLESGTSVKGGLLSTQFPQRSDGKELKILVQPETQHRARYLTEGSRGSVKDRTQQGFPTVKLEGVNEPVVLQVFVANDAGRIKPHGFYQACRVTGRNTTACKEVDIEGTMVIEIPLEPGNDMTLAVDCVGILKLRNADVEARIGVAGSKKKSTRARLAFRVSIPQADGSVLTLQVPSSPILCTQPAGVPEILKKSLHSSSVRGGEEVFIIGKNFLKGTKVIFQENISDDNSWQAEAKIDMDLFHQNHLIVTVPPFHNQSITSPISVGIFVMTNAGRSHDAQPFTYTPDTADNSNVRAVKTEGPSLVKTCIFDGQIKSMSSERMDCSGQPSKRQEDTPMEVSSNPPPTDVFKPSTDPLISVQQTLELSSSPHPGGESFQSPMPLQPEDVELPQAPPIFPSLETLGTIQKQDIAPTPAFPVPGDTTIPPVTPEVPQQFLRDPQENLPPESSSNSGGVVVVALPQIAAPSQPQAQQSQVPLFPQEGVAQLERALQAGGNTTLQQMLEAAVAQQQLNSVLYSPTPSADSLQQHVQENMNSLRLGTTDNSLSAQQQLQMQQQQQIQQQQQQQIQQQFQQHQQLQQQQQILGNLQHQQQQQHLQQQVLSNMQIQQQLILQPQDQQQLQQQQIMENIQQQQQQLQQNQQQVLNNIQLQDQQQQNQILTNLQQHQLQQQQQQNQALNNLQQHQQLQEQQVLENLQQHLQAELLQPQIHPSPQVQQPVSLLQQAGELLTIQTSFPAQPPSHTSPPQQLFQSPRPLTETQGSQQQVQAALLGNTLTVLTSGSLSSEQQSTGSTLYLSPTPQPQQQPQQQLAFLSSMETSPNQPQSVGMFQNQAQTQLSQLQRQSTPMEQQQQSSQQNQQQQQQLAFLSSMETSTSQSQSVGMFQNQAQTQLSQMQQQSTPMEQQQSTQQNQQQQQQLAFLSSMETSTSQPQSVAMFQNQQPQAQLSQMQQQSTPMEQQQSPQQSQQQPPQLPMGQQNSLFQSIPNHSQANPGAQSQPQQTGLLLCTTDLNPQGIAPTILFSTQTQGPSPLGNINVGIPQQDSMEPMSFQDQSSSGSNSTSTENQRQNLFQEQHPMQVGPNSSRIPGSQPVELFLPQTSLSSLQSTIGSQELNNQAPAPGTTIFVVQGGVGVVASPGQQPPEQLFQTSVGGNMPQGQTNLFVFGIQNDSSQLLSTSGPNLPGQTQAQNSSHMQSLLDQPMAQAASSMPATMHSNLQNTLQAQMQSTLENAMQTSLENAMQANTQTALQSSLQATIETSLPTPMQTNLQTQLQSSLQNQLQASISASSSMDKIEDLL</sequence>
<dbReference type="GO" id="GO:0000978">
    <property type="term" value="F:RNA polymerase II cis-regulatory region sequence-specific DNA binding"/>
    <property type="evidence" value="ECO:0007669"/>
    <property type="project" value="InterPro"/>
</dbReference>
<dbReference type="InterPro" id="IPR014756">
    <property type="entry name" value="Ig_E-set"/>
</dbReference>
<evidence type="ECO:0000256" key="15">
    <source>
        <dbReference type="ARBA" id="ARBA00023163"/>
    </source>
</evidence>
<dbReference type="GO" id="GO:0005634">
    <property type="term" value="C:nucleus"/>
    <property type="evidence" value="ECO:0007669"/>
    <property type="project" value="UniProtKB-SubCell"/>
</dbReference>
<feature type="coiled-coil region" evidence="21">
    <location>
        <begin position="802"/>
        <end position="837"/>
    </location>
</feature>
<feature type="region of interest" description="Disordered" evidence="22">
    <location>
        <begin position="990"/>
        <end position="1021"/>
    </location>
</feature>
<dbReference type="GO" id="GO:0007399">
    <property type="term" value="P:nervous system development"/>
    <property type="evidence" value="ECO:0007669"/>
    <property type="project" value="UniProtKB-ARBA"/>
</dbReference>
<dbReference type="InParanoid" id="A0A6P7IK24"/>
<evidence type="ECO:0000256" key="20">
    <source>
        <dbReference type="ARBA" id="ARBA00080722"/>
    </source>
</evidence>
<dbReference type="InterPro" id="IPR013783">
    <property type="entry name" value="Ig-like_fold"/>
</dbReference>
<feature type="region of interest" description="Disordered" evidence="22">
    <location>
        <begin position="248"/>
        <end position="268"/>
    </location>
</feature>
<evidence type="ECO:0000256" key="9">
    <source>
        <dbReference type="ARBA" id="ARBA00022765"/>
    </source>
</evidence>
<evidence type="ECO:0000256" key="6">
    <source>
        <dbReference type="ARBA" id="ARBA00022499"/>
    </source>
</evidence>
<dbReference type="GO" id="GO:1902531">
    <property type="term" value="P:regulation of intracellular signal transduction"/>
    <property type="evidence" value="ECO:0007669"/>
    <property type="project" value="UniProtKB-ARBA"/>
</dbReference>
<evidence type="ECO:0000313" key="25">
    <source>
        <dbReference type="RefSeq" id="XP_028263337.1"/>
    </source>
</evidence>
<dbReference type="InterPro" id="IPR008366">
    <property type="entry name" value="NFAT"/>
</dbReference>
<keyword evidence="6" id="KW-1017">Isopeptide bond</keyword>
<dbReference type="InterPro" id="IPR032397">
    <property type="entry name" value="RHD_dimer"/>
</dbReference>
<dbReference type="GO" id="GO:0006974">
    <property type="term" value="P:DNA damage response"/>
    <property type="evidence" value="ECO:0007669"/>
    <property type="project" value="UniProtKB-KW"/>
</dbReference>
<dbReference type="PRINTS" id="PR01789">
    <property type="entry name" value="NUCFACTORATC"/>
</dbReference>
<evidence type="ECO:0000256" key="14">
    <source>
        <dbReference type="ARBA" id="ARBA00023159"/>
    </source>
</evidence>
<evidence type="ECO:0000256" key="19">
    <source>
        <dbReference type="ARBA" id="ARBA00072227"/>
    </source>
</evidence>
<keyword evidence="24" id="KW-1185">Reference proteome</keyword>
<feature type="region of interest" description="Disordered" evidence="22">
    <location>
        <begin position="1038"/>
        <end position="1066"/>
    </location>
</feature>
<feature type="coiled-coil region" evidence="21">
    <location>
        <begin position="872"/>
        <end position="944"/>
    </location>
</feature>
<dbReference type="CDD" id="cd07882">
    <property type="entry name" value="RHD-n_TonEBP"/>
    <property type="match status" value="1"/>
</dbReference>
<feature type="compositionally biased region" description="Polar residues" evidence="22">
    <location>
        <begin position="1233"/>
        <end position="1254"/>
    </location>
</feature>
<keyword evidence="4" id="KW-0158">Chromosome</keyword>
<feature type="region of interest" description="Disordered" evidence="22">
    <location>
        <begin position="575"/>
        <end position="609"/>
    </location>
</feature>
<evidence type="ECO:0000256" key="13">
    <source>
        <dbReference type="ARBA" id="ARBA00023125"/>
    </source>
</evidence>
<keyword evidence="15" id="KW-0804">Transcription</keyword>
<dbReference type="GO" id="GO:0010467">
    <property type="term" value="P:gene expression"/>
    <property type="evidence" value="ECO:0007669"/>
    <property type="project" value="UniProtKB-ARBA"/>
</dbReference>
<organism evidence="24 25">
    <name type="scientific">Parambassis ranga</name>
    <name type="common">Indian glassy fish</name>
    <dbReference type="NCBI Taxonomy" id="210632"/>
    <lineage>
        <taxon>Eukaryota</taxon>
        <taxon>Metazoa</taxon>
        <taxon>Chordata</taxon>
        <taxon>Craniata</taxon>
        <taxon>Vertebrata</taxon>
        <taxon>Euteleostomi</taxon>
        <taxon>Actinopterygii</taxon>
        <taxon>Neopterygii</taxon>
        <taxon>Teleostei</taxon>
        <taxon>Neoteleostei</taxon>
        <taxon>Acanthomorphata</taxon>
        <taxon>Ovalentaria</taxon>
        <taxon>Ambassidae</taxon>
        <taxon>Parambassis</taxon>
    </lineage>
</organism>
<dbReference type="OrthoDB" id="5346094at2759"/>
<dbReference type="GeneID" id="114437107"/>
<keyword evidence="16" id="KW-0539">Nucleus</keyword>
<protein>
    <recommendedName>
        <fullName evidence="19">Nuclear factor of activated T-cells 5</fullName>
    </recommendedName>
    <alternativeName>
        <fullName evidence="20">T-cell transcription factor NFAT5</fullName>
    </alternativeName>
</protein>
<evidence type="ECO:0000256" key="16">
    <source>
        <dbReference type="ARBA" id="ARBA00023242"/>
    </source>
</evidence>
<evidence type="ECO:0000256" key="10">
    <source>
        <dbReference type="ARBA" id="ARBA00022843"/>
    </source>
</evidence>
<dbReference type="FunFam" id="2.60.40.340:FF:000002">
    <property type="entry name" value="Nuclear factor of activated T-cells 5, tonicity-responsive"/>
    <property type="match status" value="1"/>
</dbReference>
<evidence type="ECO:0000256" key="7">
    <source>
        <dbReference type="ARBA" id="ARBA00022553"/>
    </source>
</evidence>
<dbReference type="Gene3D" id="2.60.40.340">
    <property type="entry name" value="Rel homology domain (RHD), DNA-binding domain"/>
    <property type="match status" value="1"/>
</dbReference>
<feature type="region of interest" description="Disordered" evidence="22">
    <location>
        <begin position="1278"/>
        <end position="1320"/>
    </location>
</feature>
<comment type="subcellular location">
    <subcellularLocation>
        <location evidence="2">Chromosome</location>
    </subcellularLocation>
    <subcellularLocation>
        <location evidence="3">Cytoplasm</location>
    </subcellularLocation>
    <subcellularLocation>
        <location evidence="1">Nucleus</location>
    </subcellularLocation>
</comment>
<dbReference type="PANTHER" id="PTHR12533:SF10">
    <property type="entry name" value="NUCLEAR FACTOR OF ACTIVATED T-CELLS 5"/>
    <property type="match status" value="1"/>
</dbReference>
<dbReference type="InterPro" id="IPR011539">
    <property type="entry name" value="RHD_DNA_bind_dom"/>
</dbReference>
<keyword evidence="13" id="KW-0238">DNA-binding</keyword>
<dbReference type="SMART" id="SM00429">
    <property type="entry name" value="IPT"/>
    <property type="match status" value="1"/>
</dbReference>
<feature type="region of interest" description="Disordered" evidence="22">
    <location>
        <begin position="33"/>
        <end position="203"/>
    </location>
</feature>
<dbReference type="Proteomes" id="UP000515145">
    <property type="component" value="Chromosome 6"/>
</dbReference>
<evidence type="ECO:0000256" key="4">
    <source>
        <dbReference type="ARBA" id="ARBA00022454"/>
    </source>
</evidence>
<feature type="compositionally biased region" description="Low complexity" evidence="22">
    <location>
        <begin position="1308"/>
        <end position="1317"/>
    </location>
</feature>
<dbReference type="InterPro" id="IPR015646">
    <property type="entry name" value="NFAT5_RHD_DNA-bd"/>
</dbReference>
<evidence type="ECO:0000259" key="23">
    <source>
        <dbReference type="PROSITE" id="PS50254"/>
    </source>
</evidence>
<dbReference type="SUPFAM" id="SSF81296">
    <property type="entry name" value="E set domains"/>
    <property type="match status" value="1"/>
</dbReference>
<evidence type="ECO:0000256" key="5">
    <source>
        <dbReference type="ARBA" id="ARBA00022490"/>
    </source>
</evidence>
<dbReference type="GO" id="GO:0033173">
    <property type="term" value="P:calcineurin-NFAT signaling cascade"/>
    <property type="evidence" value="ECO:0007669"/>
    <property type="project" value="TreeGrafter"/>
</dbReference>
<dbReference type="GO" id="GO:0000981">
    <property type="term" value="F:DNA-binding transcription factor activity, RNA polymerase II-specific"/>
    <property type="evidence" value="ECO:0007669"/>
    <property type="project" value="TreeGrafter"/>
</dbReference>
<keyword evidence="12" id="KW-0805">Transcription regulation</keyword>
<dbReference type="Pfam" id="PF16179">
    <property type="entry name" value="RHD_dimer"/>
    <property type="match status" value="1"/>
</dbReference>
<keyword evidence="14" id="KW-0010">Activator</keyword>
<keyword evidence="5" id="KW-0963">Cytoplasm</keyword>
<comment type="function">
    <text evidence="17">Transcription factor involved, among others, in the transcriptional regulation of osmoprotective and inflammatory genes. Binds the DNA consensus sequence 5'-[ACT][AG]TGGAAA[CAT]A[TA][ATC][CA][ATG][GT][GAC][CG][CT]-3'. Mediates the transcriptional response to hypertonicity. Positively regulates the transcription of LCN2 and S100A4 genes; optimal transactivation of these genes requires the presence of DDX5/DDX17. Also involved in the DNA damage response by preventing formation of R-loops; R-loops are composed of a DNA:RNA hybrid and the associated non-template single-stranded DNA.</text>
</comment>
<keyword evidence="8" id="KW-0227">DNA damage</keyword>
<dbReference type="InterPro" id="IPR037059">
    <property type="entry name" value="RHD_DNA_bind_dom_sf"/>
</dbReference>
<evidence type="ECO:0000256" key="3">
    <source>
        <dbReference type="ARBA" id="ARBA00004496"/>
    </source>
</evidence>
<name>A0A6P7IK24_9TELE</name>